<evidence type="ECO:0000259" key="3">
    <source>
        <dbReference type="PROSITE" id="PS50158"/>
    </source>
</evidence>
<dbReference type="EMBL" id="JASPKY010000614">
    <property type="protein sequence ID" value="KAK9687928.1"/>
    <property type="molecule type" value="Genomic_DNA"/>
</dbReference>
<dbReference type="InterPro" id="IPR036875">
    <property type="entry name" value="Znf_CCHC_sf"/>
</dbReference>
<dbReference type="PANTHER" id="PTHR46978:SF1">
    <property type="entry name" value="ZINC KNUCKLE (CCHC-TYPE) FAMILY PROTEIN"/>
    <property type="match status" value="1"/>
</dbReference>
<dbReference type="InterPro" id="IPR001878">
    <property type="entry name" value="Znf_CCHC"/>
</dbReference>
<dbReference type="Gene3D" id="4.10.60.10">
    <property type="entry name" value="Zinc finger, CCHC-type"/>
    <property type="match status" value="1"/>
</dbReference>
<keyword evidence="1" id="KW-0863">Zinc-finger</keyword>
<dbReference type="PROSITE" id="PS50158">
    <property type="entry name" value="ZF_CCHC"/>
    <property type="match status" value="1"/>
</dbReference>
<dbReference type="SMART" id="SM00343">
    <property type="entry name" value="ZnF_C2HC"/>
    <property type="match status" value="3"/>
</dbReference>
<dbReference type="GO" id="GO:0008270">
    <property type="term" value="F:zinc ion binding"/>
    <property type="evidence" value="ECO:0007669"/>
    <property type="project" value="UniProtKB-KW"/>
</dbReference>
<keyword evidence="1" id="KW-0479">Metal-binding</keyword>
<feature type="compositionally biased region" description="Basic and acidic residues" evidence="2">
    <location>
        <begin position="701"/>
        <end position="710"/>
    </location>
</feature>
<comment type="caution">
    <text evidence="4">The sequence shown here is derived from an EMBL/GenBank/DDBJ whole genome shotgun (WGS) entry which is preliminary data.</text>
</comment>
<gene>
    <name evidence="4" type="ORF">QE152_g35917</name>
</gene>
<organism evidence="4 5">
    <name type="scientific">Popillia japonica</name>
    <name type="common">Japanese beetle</name>
    <dbReference type="NCBI Taxonomy" id="7064"/>
    <lineage>
        <taxon>Eukaryota</taxon>
        <taxon>Metazoa</taxon>
        <taxon>Ecdysozoa</taxon>
        <taxon>Arthropoda</taxon>
        <taxon>Hexapoda</taxon>
        <taxon>Insecta</taxon>
        <taxon>Pterygota</taxon>
        <taxon>Neoptera</taxon>
        <taxon>Endopterygota</taxon>
        <taxon>Coleoptera</taxon>
        <taxon>Polyphaga</taxon>
        <taxon>Scarabaeiformia</taxon>
        <taxon>Scarabaeidae</taxon>
        <taxon>Rutelinae</taxon>
        <taxon>Popillia</taxon>
    </lineage>
</organism>
<sequence>MNSNTFFNTKDGQTDTQALATNKANLEANLEEALVFGRRSSLARTPPPTPPSSIRGQQGPHTDGIQQTGSAAERYETRMTQTNSDTDVNEPREEQWQDEDIRTSPIYRLFGSDEDSHGNADSPITKKRKRETPKKPGIDQTAEISREMLEVMVFMEKVYNKTEGLRKLVKESTKTKTEIKSITRELVNLVGSLNRKVGVLKAGHIALTDKARELEKQITKSDVRAESPQARKNYTSLGVQVDEKELMGEMAEQNANIAREIEEKIEKREGWAGLSKIVDYTWPECCYQSTELVGTEALGVRKGSLAVIINPDGGFRGNIAESIKTNFPDVVSLIDDKFEEGKIEYVKTNTQTILSRGKLGDTSRTLYLLPYEMDKGDVNDVSKLYEIIEKMQKRAEIDGIKECKLVTLGNLSTDYLQKCIEFIFRGTGSKVSIIADKAMKPARLGAKGGHKAEKVIIKSGGKQYADILRTVKNSINIDQVGIKIKTIKKTFKGDVVMEVQGGKAKAEALRQEILKKNENTHVEIKKENGTVYITGIDGDVNKEEIVQAIKMGIGSAADERDIEVVSIRPTQYGNQNATVVMKLEWARRLCVKGSIRIGWTPCRVRQHVNITRCYRCLEFGHRKSDCRGEDKREVCLRCGGNDHRVKECERESFCFTCKKKGHRADQTKCPRFRKLIREKTREMATTKGTRRSSTNRGAEYISHDHQSATD</sequence>
<evidence type="ECO:0000256" key="2">
    <source>
        <dbReference type="SAM" id="MobiDB-lite"/>
    </source>
</evidence>
<feature type="region of interest" description="Disordered" evidence="2">
    <location>
        <begin position="37"/>
        <end position="143"/>
    </location>
</feature>
<protein>
    <recommendedName>
        <fullName evidence="3">CCHC-type domain-containing protein</fullName>
    </recommendedName>
</protein>
<evidence type="ECO:0000256" key="1">
    <source>
        <dbReference type="PROSITE-ProRule" id="PRU00047"/>
    </source>
</evidence>
<dbReference type="AlphaFoldDB" id="A0AAW1IEP5"/>
<dbReference type="GO" id="GO:0003676">
    <property type="term" value="F:nucleic acid binding"/>
    <property type="evidence" value="ECO:0007669"/>
    <property type="project" value="InterPro"/>
</dbReference>
<keyword evidence="1" id="KW-0862">Zinc</keyword>
<dbReference type="PANTHER" id="PTHR46978">
    <property type="entry name" value="ZINC KNUCKLE (CCHC-TYPE) FAMILY PROTEIN"/>
    <property type="match status" value="1"/>
</dbReference>
<feature type="region of interest" description="Disordered" evidence="2">
    <location>
        <begin position="681"/>
        <end position="710"/>
    </location>
</feature>
<evidence type="ECO:0000313" key="4">
    <source>
        <dbReference type="EMBL" id="KAK9687928.1"/>
    </source>
</evidence>
<dbReference type="SUPFAM" id="SSF57756">
    <property type="entry name" value="Retrovirus zinc finger-like domains"/>
    <property type="match status" value="1"/>
</dbReference>
<name>A0AAW1IEP5_POPJA</name>
<dbReference type="Proteomes" id="UP001458880">
    <property type="component" value="Unassembled WGS sequence"/>
</dbReference>
<evidence type="ECO:0000313" key="5">
    <source>
        <dbReference type="Proteomes" id="UP001458880"/>
    </source>
</evidence>
<feature type="domain" description="CCHC-type" evidence="3">
    <location>
        <begin position="612"/>
        <end position="627"/>
    </location>
</feature>
<keyword evidence="5" id="KW-1185">Reference proteome</keyword>
<accession>A0AAW1IEP5</accession>
<feature type="compositionally biased region" description="Basic and acidic residues" evidence="2">
    <location>
        <begin position="89"/>
        <end position="102"/>
    </location>
</feature>
<feature type="compositionally biased region" description="Polar residues" evidence="2">
    <location>
        <begin position="54"/>
        <end position="70"/>
    </location>
</feature>
<proteinExistence type="predicted"/>
<reference evidence="4 5" key="1">
    <citation type="journal article" date="2024" name="BMC Genomics">
        <title>De novo assembly and annotation of Popillia japonica's genome with initial clues to its potential as an invasive pest.</title>
        <authorList>
            <person name="Cucini C."/>
            <person name="Boschi S."/>
            <person name="Funari R."/>
            <person name="Cardaioli E."/>
            <person name="Iannotti N."/>
            <person name="Marturano G."/>
            <person name="Paoli F."/>
            <person name="Bruttini M."/>
            <person name="Carapelli A."/>
            <person name="Frati F."/>
            <person name="Nardi F."/>
        </authorList>
    </citation>
    <scope>NUCLEOTIDE SEQUENCE [LARGE SCALE GENOMIC DNA]</scope>
    <source>
        <strain evidence="4">DMR45628</strain>
    </source>
</reference>